<protein>
    <submittedName>
        <fullName evidence="2">Putative amidohydrolase</fullName>
    </submittedName>
</protein>
<name>A0A075MMX4_9ARCH</name>
<dbReference type="HOGENOM" id="CLU_030130_1_2_2"/>
<evidence type="ECO:0000313" key="3">
    <source>
        <dbReference type="Proteomes" id="UP000028194"/>
    </source>
</evidence>
<dbReference type="PANTHER" id="PTHR23088">
    <property type="entry name" value="NITRILASE-RELATED"/>
    <property type="match status" value="1"/>
</dbReference>
<dbReference type="InterPro" id="IPR036526">
    <property type="entry name" value="C-N_Hydrolase_sf"/>
</dbReference>
<reference evidence="2 3" key="1">
    <citation type="journal article" date="2014" name="PLoS ONE">
        <title>Genome Sequence of Candidatus Nitrososphaera evergladensis from Group I.1b Enriched from Everglades Soil Reveals Novel Genomic Features of the Ammonia-Oxidizing Archaea.</title>
        <authorList>
            <person name="Zhalnina K.V."/>
            <person name="Dias R."/>
            <person name="Leonard M.T."/>
            <person name="Dorr de Quadros P."/>
            <person name="Camargo F.A."/>
            <person name="Drew J.C."/>
            <person name="Farmerie W.G."/>
            <person name="Daroub S.H."/>
            <person name="Triplett E.W."/>
        </authorList>
    </citation>
    <scope>NUCLEOTIDE SEQUENCE [LARGE SCALE GENOMIC DNA]</scope>
    <source>
        <strain evidence="2 3">SR1</strain>
    </source>
</reference>
<organism evidence="2 3">
    <name type="scientific">Candidatus Nitrososphaera evergladensis SR1</name>
    <dbReference type="NCBI Taxonomy" id="1459636"/>
    <lineage>
        <taxon>Archaea</taxon>
        <taxon>Nitrososphaerota</taxon>
        <taxon>Nitrososphaeria</taxon>
        <taxon>Nitrososphaerales</taxon>
        <taxon>Nitrososphaeraceae</taxon>
        <taxon>Nitrososphaera</taxon>
    </lineage>
</organism>
<dbReference type="InterPro" id="IPR001110">
    <property type="entry name" value="UPF0012_CS"/>
</dbReference>
<dbReference type="Gene3D" id="3.60.110.10">
    <property type="entry name" value="Carbon-nitrogen hydrolase"/>
    <property type="match status" value="1"/>
</dbReference>
<dbReference type="eggNOG" id="arCOG00062">
    <property type="taxonomic scope" value="Archaea"/>
</dbReference>
<evidence type="ECO:0000313" key="2">
    <source>
        <dbReference type="EMBL" id="AIF82182.1"/>
    </source>
</evidence>
<dbReference type="Pfam" id="PF00795">
    <property type="entry name" value="CN_hydrolase"/>
    <property type="match status" value="1"/>
</dbReference>
<dbReference type="EMBL" id="CP007174">
    <property type="protein sequence ID" value="AIF82182.1"/>
    <property type="molecule type" value="Genomic_DNA"/>
</dbReference>
<dbReference type="GO" id="GO:0016787">
    <property type="term" value="F:hydrolase activity"/>
    <property type="evidence" value="ECO:0007669"/>
    <property type="project" value="UniProtKB-KW"/>
</dbReference>
<dbReference type="Proteomes" id="UP000028194">
    <property type="component" value="Chromosome"/>
</dbReference>
<keyword evidence="2" id="KW-0378">Hydrolase</keyword>
<gene>
    <name evidence="2" type="ORF">NTE_00100</name>
</gene>
<sequence>MKSSEDKQDNLRQSVAYIEQAAAGKAQLVCFPEFQMAFSPGTQTAFELSKLAETVQGSFVTTLRKAAKAGKVEVVAAMYEKGAGNRVYDTAVVISSKGAITSVYRKLHLYDALGFKESKKLIPGKKLVKPAKTAAAGNIGVMICYDIRFPELSRLLTIKGASVLVAPSGWVQGPMKEEHWQTMLKARAIENGSYVVAPDQVGNIYAGRSMVIDPFGAVLLDMGQREGMETVELDMDKVKQVRQSLPLLKNRRTDVYSLSSKKG</sequence>
<feature type="domain" description="CN hydrolase" evidence="1">
    <location>
        <begin position="1"/>
        <end position="235"/>
    </location>
</feature>
<dbReference type="KEGG" id="nev:NTE_00100"/>
<dbReference type="SUPFAM" id="SSF56317">
    <property type="entry name" value="Carbon-nitrogen hydrolase"/>
    <property type="match status" value="1"/>
</dbReference>
<accession>A0A075MMX4</accession>
<dbReference type="STRING" id="1459636.NTE_00100"/>
<dbReference type="PROSITE" id="PS50263">
    <property type="entry name" value="CN_HYDROLASE"/>
    <property type="match status" value="1"/>
</dbReference>
<dbReference type="AlphaFoldDB" id="A0A075MMX4"/>
<evidence type="ECO:0000259" key="1">
    <source>
        <dbReference type="PROSITE" id="PS50263"/>
    </source>
</evidence>
<dbReference type="InterPro" id="IPR003010">
    <property type="entry name" value="C-N_Hydrolase"/>
</dbReference>
<keyword evidence="3" id="KW-1185">Reference proteome</keyword>
<dbReference type="CDD" id="cd07581">
    <property type="entry name" value="nitrilase_3"/>
    <property type="match status" value="1"/>
</dbReference>
<dbReference type="OrthoDB" id="39312at2157"/>
<proteinExistence type="predicted"/>
<dbReference type="PANTHER" id="PTHR23088:SF27">
    <property type="entry name" value="DEAMINATED GLUTATHIONE AMIDASE"/>
    <property type="match status" value="1"/>
</dbReference>
<dbReference type="PROSITE" id="PS01227">
    <property type="entry name" value="UPF0012"/>
    <property type="match status" value="1"/>
</dbReference>